<comment type="similarity">
    <text evidence="1">Belongs to the V-ATPase E subunit family.</text>
</comment>
<accession>A0ABS2ECG1</accession>
<evidence type="ECO:0000256" key="2">
    <source>
        <dbReference type="ARBA" id="ARBA00022448"/>
    </source>
</evidence>
<proteinExistence type="inferred from homology"/>
<dbReference type="CDD" id="cd06503">
    <property type="entry name" value="ATP-synt_Fo_b"/>
    <property type="match status" value="1"/>
</dbReference>
<evidence type="ECO:0000313" key="6">
    <source>
        <dbReference type="Proteomes" id="UP000716906"/>
    </source>
</evidence>
<reference evidence="5 6" key="1">
    <citation type="journal article" date="2021" name="Sci. Rep.">
        <title>The distribution of antibiotic resistance genes in chicken gut microbiota commensals.</title>
        <authorList>
            <person name="Juricova H."/>
            <person name="Matiasovicova J."/>
            <person name="Kubasova T."/>
            <person name="Cejkova D."/>
            <person name="Rychlik I."/>
        </authorList>
    </citation>
    <scope>NUCLEOTIDE SEQUENCE [LARGE SCALE GENOMIC DNA]</scope>
    <source>
        <strain evidence="5 6">An773</strain>
    </source>
</reference>
<evidence type="ECO:0000256" key="1">
    <source>
        <dbReference type="ARBA" id="ARBA00005901"/>
    </source>
</evidence>
<dbReference type="InterPro" id="IPR002842">
    <property type="entry name" value="ATPase_V1_Esu"/>
</dbReference>
<comment type="caution">
    <text evidence="5">The sequence shown here is derived from an EMBL/GenBank/DDBJ whole genome shotgun (WGS) entry which is preliminary data.</text>
</comment>
<evidence type="ECO:0000256" key="4">
    <source>
        <dbReference type="SAM" id="Coils"/>
    </source>
</evidence>
<protein>
    <recommendedName>
        <fullName evidence="7">V-ATPase subunit E</fullName>
    </recommendedName>
</protein>
<organism evidence="5 6">
    <name type="scientific">Faecalicatena fissicatena</name>
    <dbReference type="NCBI Taxonomy" id="290055"/>
    <lineage>
        <taxon>Bacteria</taxon>
        <taxon>Bacillati</taxon>
        <taxon>Bacillota</taxon>
        <taxon>Clostridia</taxon>
        <taxon>Lachnospirales</taxon>
        <taxon>Lachnospiraceae</taxon>
        <taxon>Faecalicatena</taxon>
    </lineage>
</organism>
<dbReference type="EMBL" id="JACLYY010000020">
    <property type="protein sequence ID" value="MBM6739335.1"/>
    <property type="molecule type" value="Genomic_DNA"/>
</dbReference>
<evidence type="ECO:0000256" key="3">
    <source>
        <dbReference type="ARBA" id="ARBA00023065"/>
    </source>
</evidence>
<name>A0ABS2ECG1_9FIRM</name>
<feature type="coiled-coil region" evidence="4">
    <location>
        <begin position="9"/>
        <end position="69"/>
    </location>
</feature>
<evidence type="ECO:0008006" key="7">
    <source>
        <dbReference type="Google" id="ProtNLM"/>
    </source>
</evidence>
<keyword evidence="2" id="KW-0813">Transport</keyword>
<dbReference type="InterPro" id="IPR038495">
    <property type="entry name" value="ATPase_E_C"/>
</dbReference>
<dbReference type="Pfam" id="PF01991">
    <property type="entry name" value="vATP-synt_E"/>
    <property type="match status" value="1"/>
</dbReference>
<keyword evidence="3" id="KW-0406">Ion transport</keyword>
<sequence>MTGLEKMKSRILEEARSSAEVKIQDANRQARELLDERKRQAEGSAAAILEKARADAEGLKEKALSASDLERRTRLLGARQEMIAEVLKEAYRKIKDMDTAAYFELIERLLDHYVLPQVGEIHFSPADAQRMPDGFEAKIQKAAEAKGGSLSLAEGDPLVPDGFVLVYGGIEENCTFKAIFETRRDEMSDRVQKRLFSRDRA</sequence>
<dbReference type="Gene3D" id="1.20.5.620">
    <property type="entry name" value="F1F0 ATP synthase subunit B, membrane domain"/>
    <property type="match status" value="1"/>
</dbReference>
<dbReference type="Gene3D" id="3.30.2320.30">
    <property type="entry name" value="ATP synthase, E subunit, C-terminal"/>
    <property type="match status" value="1"/>
</dbReference>
<evidence type="ECO:0000313" key="5">
    <source>
        <dbReference type="EMBL" id="MBM6739335.1"/>
    </source>
</evidence>
<keyword evidence="4" id="KW-0175">Coiled coil</keyword>
<dbReference type="SUPFAM" id="SSF160527">
    <property type="entry name" value="V-type ATPase subunit E-like"/>
    <property type="match status" value="1"/>
</dbReference>
<keyword evidence="6" id="KW-1185">Reference proteome</keyword>
<dbReference type="Proteomes" id="UP000716906">
    <property type="component" value="Unassembled WGS sequence"/>
</dbReference>
<gene>
    <name evidence="5" type="ORF">H7U36_14705</name>
</gene>
<dbReference type="RefSeq" id="WP_191428800.1">
    <property type="nucleotide sequence ID" value="NZ_JACLYY010000020.1"/>
</dbReference>